<evidence type="ECO:0000313" key="1">
    <source>
        <dbReference type="EMBL" id="KAJ1678897.1"/>
    </source>
</evidence>
<sequence length="330" mass="36555">MATLSATPVRALVWLSEFSYLSLALLIACATLHLQLSVMAGRVKLARQLAGYYYDLVCVGAALVATHAYMYAFEIEWDQRYQMVVITGRHLPVLLYAWLTCYAWIFVIWIYLALASLVIIWAVLFNHGWVNGRWRRLVDSPRDTTRTMSTCRLVSSRLSRLVAALLASTSMTAISGLIRRCSLSGLEPSCRAPHPRSNCSKNDDKNTGSVLLGKDNAGSSNANDIGGTDYSHLETVLTHPTSPSPLRVKENPVRTLKLLLLRAMLGPISAMLCIAPSLVIQITAATRYLRPLYSSSAVIGSIQGILCFVYFVFSLEMAIYLNWVLDRAAM</sequence>
<proteinExistence type="predicted"/>
<dbReference type="Proteomes" id="UP001145114">
    <property type="component" value="Unassembled WGS sequence"/>
</dbReference>
<name>A0ACC1HUH9_9FUNG</name>
<accession>A0ACC1HUH9</accession>
<gene>
    <name evidence="1" type="ORF">EV182_003133</name>
</gene>
<reference evidence="1" key="1">
    <citation type="submission" date="2022-06" db="EMBL/GenBank/DDBJ databases">
        <title>Phylogenomic reconstructions and comparative analyses of Kickxellomycotina fungi.</title>
        <authorList>
            <person name="Reynolds N.K."/>
            <person name="Stajich J.E."/>
            <person name="Barry K."/>
            <person name="Grigoriev I.V."/>
            <person name="Crous P."/>
            <person name="Smith M.E."/>
        </authorList>
    </citation>
    <scope>NUCLEOTIDE SEQUENCE</scope>
    <source>
        <strain evidence="1">RSA 2271</strain>
    </source>
</reference>
<organism evidence="1 2">
    <name type="scientific">Spiromyces aspiralis</name>
    <dbReference type="NCBI Taxonomy" id="68401"/>
    <lineage>
        <taxon>Eukaryota</taxon>
        <taxon>Fungi</taxon>
        <taxon>Fungi incertae sedis</taxon>
        <taxon>Zoopagomycota</taxon>
        <taxon>Kickxellomycotina</taxon>
        <taxon>Kickxellomycetes</taxon>
        <taxon>Kickxellales</taxon>
        <taxon>Kickxellaceae</taxon>
        <taxon>Spiromyces</taxon>
    </lineage>
</organism>
<comment type="caution">
    <text evidence="1">The sequence shown here is derived from an EMBL/GenBank/DDBJ whole genome shotgun (WGS) entry which is preliminary data.</text>
</comment>
<keyword evidence="2" id="KW-1185">Reference proteome</keyword>
<protein>
    <submittedName>
        <fullName evidence="1">Uncharacterized protein</fullName>
    </submittedName>
</protein>
<dbReference type="EMBL" id="JAMZIH010000768">
    <property type="protein sequence ID" value="KAJ1678897.1"/>
    <property type="molecule type" value="Genomic_DNA"/>
</dbReference>
<evidence type="ECO:0000313" key="2">
    <source>
        <dbReference type="Proteomes" id="UP001145114"/>
    </source>
</evidence>